<evidence type="ECO:0000313" key="2">
    <source>
        <dbReference type="Proteomes" id="UP000192247"/>
    </source>
</evidence>
<evidence type="ECO:0000313" key="1">
    <source>
        <dbReference type="EMBL" id="OQR80064.1"/>
    </source>
</evidence>
<name>A0A1V9Y2U9_9ACAR</name>
<dbReference type="Proteomes" id="UP000192247">
    <property type="component" value="Unassembled WGS sequence"/>
</dbReference>
<sequence length="301" mass="32279">MTDVCCRHVPTPRAVRPRPNSGDRTCSNRLGGVRHRADQIQNRPPLATLARMILSTRYRLKCRSPPRPNATGRRAVRQTPSSKIITGAIGQPIDSRRSPLVDDRVGRLPVSETGPVGVPYLSDVMCGTCDGVLGCSGSYRSGAVIACFCSFGVAVSQIGYSRERHCVQTSESVQLFRLFVHASRLSYPLRAFLPSNDVARTTEMKDGHRAVFGSREAASSMSPVNITTTMAGFDLLPSGPVSERKKRLSMVDEEVSNAGGGGDSVNAAGPIVQFCCCPYKPVLPGARETCQLSLGGTPKGD</sequence>
<dbReference type="AlphaFoldDB" id="A0A1V9Y2U9"/>
<reference evidence="1 2" key="1">
    <citation type="journal article" date="2017" name="Gigascience">
        <title>Draft genome of the honey bee ectoparasitic mite, Tropilaelaps mercedesae, is shaped by the parasitic life history.</title>
        <authorList>
            <person name="Dong X."/>
            <person name="Armstrong S.D."/>
            <person name="Xia D."/>
            <person name="Makepeace B.L."/>
            <person name="Darby A.C."/>
            <person name="Kadowaki T."/>
        </authorList>
    </citation>
    <scope>NUCLEOTIDE SEQUENCE [LARGE SCALE GENOMIC DNA]</scope>
    <source>
        <strain evidence="1">Wuxi-XJTLU</strain>
    </source>
</reference>
<accession>A0A1V9Y2U9</accession>
<keyword evidence="2" id="KW-1185">Reference proteome</keyword>
<gene>
    <name evidence="1" type="ORF">BIW11_02451</name>
</gene>
<comment type="caution">
    <text evidence="1">The sequence shown here is derived from an EMBL/GenBank/DDBJ whole genome shotgun (WGS) entry which is preliminary data.</text>
</comment>
<dbReference type="EMBL" id="MNPL01000392">
    <property type="protein sequence ID" value="OQR80064.1"/>
    <property type="molecule type" value="Genomic_DNA"/>
</dbReference>
<protein>
    <submittedName>
        <fullName evidence="1">Uncharacterized protein</fullName>
    </submittedName>
</protein>
<organism evidence="1 2">
    <name type="scientific">Tropilaelaps mercedesae</name>
    <dbReference type="NCBI Taxonomy" id="418985"/>
    <lineage>
        <taxon>Eukaryota</taxon>
        <taxon>Metazoa</taxon>
        <taxon>Ecdysozoa</taxon>
        <taxon>Arthropoda</taxon>
        <taxon>Chelicerata</taxon>
        <taxon>Arachnida</taxon>
        <taxon>Acari</taxon>
        <taxon>Parasitiformes</taxon>
        <taxon>Mesostigmata</taxon>
        <taxon>Gamasina</taxon>
        <taxon>Dermanyssoidea</taxon>
        <taxon>Laelapidae</taxon>
        <taxon>Tropilaelaps</taxon>
    </lineage>
</organism>
<proteinExistence type="predicted"/>
<dbReference type="InParanoid" id="A0A1V9Y2U9"/>